<dbReference type="Pfam" id="PF00300">
    <property type="entry name" value="His_Phos_1"/>
    <property type="match status" value="1"/>
</dbReference>
<feature type="binding site" evidence="1">
    <location>
        <position position="59"/>
    </location>
    <ligand>
        <name>substrate</name>
    </ligand>
</feature>
<dbReference type="EMBL" id="QKZL01000025">
    <property type="protein sequence ID" value="PZX12271.1"/>
    <property type="molecule type" value="Genomic_DNA"/>
</dbReference>
<keyword evidence="3" id="KW-1185">Reference proteome</keyword>
<evidence type="ECO:0000313" key="2">
    <source>
        <dbReference type="EMBL" id="PZX12271.1"/>
    </source>
</evidence>
<dbReference type="CDD" id="cd07067">
    <property type="entry name" value="HP_PGM_like"/>
    <property type="match status" value="1"/>
</dbReference>
<dbReference type="PANTHER" id="PTHR47623:SF1">
    <property type="entry name" value="OS09G0287300 PROTEIN"/>
    <property type="match status" value="1"/>
</dbReference>
<dbReference type="Gene3D" id="3.40.50.1240">
    <property type="entry name" value="Phosphoglycerate mutase-like"/>
    <property type="match status" value="1"/>
</dbReference>
<evidence type="ECO:0000256" key="1">
    <source>
        <dbReference type="PIRSR" id="PIRSR613078-2"/>
    </source>
</evidence>
<evidence type="ECO:0000313" key="3">
    <source>
        <dbReference type="Proteomes" id="UP000248916"/>
    </source>
</evidence>
<dbReference type="SMART" id="SM00855">
    <property type="entry name" value="PGAM"/>
    <property type="match status" value="1"/>
</dbReference>
<reference evidence="2 3" key="1">
    <citation type="submission" date="2018-06" db="EMBL/GenBank/DDBJ databases">
        <title>Genomic Encyclopedia of Archaeal and Bacterial Type Strains, Phase II (KMG-II): from individual species to whole genera.</title>
        <authorList>
            <person name="Goeker M."/>
        </authorList>
    </citation>
    <scope>NUCLEOTIDE SEQUENCE [LARGE SCALE GENOMIC DNA]</scope>
    <source>
        <strain evidence="2 3">DSM 22009</strain>
    </source>
</reference>
<protein>
    <submittedName>
        <fullName evidence="2">Phosphohistidine phosphatase</fullName>
    </submittedName>
</protein>
<dbReference type="OrthoDB" id="9810154at2"/>
<sequence length="169" mass="18558">MSLRLILMRHAKSDWGSPELNDHDRPLNARGRKAAVAMGAWVGQSGWSPDLALLSTATRVRETWERASGGLDAVPPVELDPALYLAPPEDMLAALAVRTQRSILLLGHNPGLAALAQWLVAETPERVEFHEFPTAATLVLSIDREDWHDLGERCAQVLDFVVPRDLAGQ</sequence>
<dbReference type="PANTHER" id="PTHR47623">
    <property type="entry name" value="OS09G0287300 PROTEIN"/>
    <property type="match status" value="1"/>
</dbReference>
<dbReference type="AlphaFoldDB" id="A0A2W7MX92"/>
<dbReference type="InterPro" id="IPR013078">
    <property type="entry name" value="His_Pase_superF_clade-1"/>
</dbReference>
<dbReference type="Proteomes" id="UP000248916">
    <property type="component" value="Unassembled WGS sequence"/>
</dbReference>
<accession>A0A2W7MX92</accession>
<comment type="caution">
    <text evidence="2">The sequence shown here is derived from an EMBL/GenBank/DDBJ whole genome shotgun (WGS) entry which is preliminary data.</text>
</comment>
<dbReference type="RefSeq" id="WP_111538705.1">
    <property type="nucleotide sequence ID" value="NZ_QKZL01000025.1"/>
</dbReference>
<organism evidence="2 3">
    <name type="scientific">Palleronia aestuarii</name>
    <dbReference type="NCBI Taxonomy" id="568105"/>
    <lineage>
        <taxon>Bacteria</taxon>
        <taxon>Pseudomonadati</taxon>
        <taxon>Pseudomonadota</taxon>
        <taxon>Alphaproteobacteria</taxon>
        <taxon>Rhodobacterales</taxon>
        <taxon>Roseobacteraceae</taxon>
        <taxon>Palleronia</taxon>
    </lineage>
</organism>
<dbReference type="SUPFAM" id="SSF53254">
    <property type="entry name" value="Phosphoglycerate mutase-like"/>
    <property type="match status" value="1"/>
</dbReference>
<name>A0A2W7MX92_9RHOB</name>
<proteinExistence type="predicted"/>
<gene>
    <name evidence="2" type="ORF">LX81_03678</name>
</gene>
<dbReference type="InterPro" id="IPR029033">
    <property type="entry name" value="His_PPase_superfam"/>
</dbReference>